<protein>
    <submittedName>
        <fullName evidence="2">Uncharacterized protein</fullName>
    </submittedName>
</protein>
<organism evidence="2 3">
    <name type="scientific">Ephemerocybe angulata</name>
    <dbReference type="NCBI Taxonomy" id="980116"/>
    <lineage>
        <taxon>Eukaryota</taxon>
        <taxon>Fungi</taxon>
        <taxon>Dikarya</taxon>
        <taxon>Basidiomycota</taxon>
        <taxon>Agaricomycotina</taxon>
        <taxon>Agaricomycetes</taxon>
        <taxon>Agaricomycetidae</taxon>
        <taxon>Agaricales</taxon>
        <taxon>Agaricineae</taxon>
        <taxon>Psathyrellaceae</taxon>
        <taxon>Ephemerocybe</taxon>
    </lineage>
</organism>
<feature type="region of interest" description="Disordered" evidence="1">
    <location>
        <begin position="273"/>
        <end position="355"/>
    </location>
</feature>
<feature type="region of interest" description="Disordered" evidence="1">
    <location>
        <begin position="438"/>
        <end position="464"/>
    </location>
</feature>
<feature type="region of interest" description="Disordered" evidence="1">
    <location>
        <begin position="244"/>
        <end position="263"/>
    </location>
</feature>
<dbReference type="EMBL" id="JACGCI010000010">
    <property type="protein sequence ID" value="KAF6761187.1"/>
    <property type="molecule type" value="Genomic_DNA"/>
</dbReference>
<feature type="region of interest" description="Disordered" evidence="1">
    <location>
        <begin position="1"/>
        <end position="41"/>
    </location>
</feature>
<evidence type="ECO:0000313" key="3">
    <source>
        <dbReference type="Proteomes" id="UP000521943"/>
    </source>
</evidence>
<accession>A0A8H6IBE0</accession>
<feature type="compositionally biased region" description="Basic residues" evidence="1">
    <location>
        <begin position="14"/>
        <end position="23"/>
    </location>
</feature>
<feature type="compositionally biased region" description="Polar residues" evidence="1">
    <location>
        <begin position="312"/>
        <end position="321"/>
    </location>
</feature>
<feature type="region of interest" description="Disordered" evidence="1">
    <location>
        <begin position="192"/>
        <end position="235"/>
    </location>
</feature>
<dbReference type="OrthoDB" id="2943593at2759"/>
<keyword evidence="3" id="KW-1185">Reference proteome</keyword>
<dbReference type="AlphaFoldDB" id="A0A8H6IBE0"/>
<reference evidence="2 3" key="1">
    <citation type="submission" date="2020-07" db="EMBL/GenBank/DDBJ databases">
        <title>Comparative genomics of pyrophilous fungi reveals a link between fire events and developmental genes.</title>
        <authorList>
            <consortium name="DOE Joint Genome Institute"/>
            <person name="Steindorff A.S."/>
            <person name="Carver A."/>
            <person name="Calhoun S."/>
            <person name="Stillman K."/>
            <person name="Liu H."/>
            <person name="Lipzen A."/>
            <person name="Pangilinan J."/>
            <person name="Labutti K."/>
            <person name="Bruns T.D."/>
            <person name="Grigoriev I.V."/>
        </authorList>
    </citation>
    <scope>NUCLEOTIDE SEQUENCE [LARGE SCALE GENOMIC DNA]</scope>
    <source>
        <strain evidence="2 3">CBS 144469</strain>
    </source>
</reference>
<proteinExistence type="predicted"/>
<gene>
    <name evidence="2" type="ORF">DFP72DRAFT_880365</name>
</gene>
<comment type="caution">
    <text evidence="2">The sequence shown here is derived from an EMBL/GenBank/DDBJ whole genome shotgun (WGS) entry which is preliminary data.</text>
</comment>
<feature type="compositionally biased region" description="Basic and acidic residues" evidence="1">
    <location>
        <begin position="322"/>
        <end position="331"/>
    </location>
</feature>
<dbReference type="Proteomes" id="UP000521943">
    <property type="component" value="Unassembled WGS sequence"/>
</dbReference>
<feature type="compositionally biased region" description="Basic and acidic residues" evidence="1">
    <location>
        <begin position="280"/>
        <end position="300"/>
    </location>
</feature>
<sequence length="519" mass="57541">MSLDDIQEDPGHHVAWKKSRRLGRTTLDSGSDSSPPELPILRMSSFPDMMAASLSSCTPDSTPLTLSDSYTVSDTSSFQGLVGFASEFPQPPSLSPALRRMQSAPWLKDMHASFDAVDSHSWRRLSQATMERSRDMELSFPSSLADLPPFLGIPSLLRTSRFRRRRWTWNRPRGDDLLEWSVSRRAQESLRPFGTVSSGGLTQRIRKPSLGNRKWSDGRRNTVSSTSPDPPLLMEKPRTIRKVASMQSQGPGKPFHEGVTGQRSIPKIKSLRLFPPHSYSKHDIAGLAGKRRDTSPEPKSRNWLLSLRSSSGKAATNNNKSKSQERERKSMDAASTRVSGTGLKKKISRRERTPYPSELERLAHLEMDSKKDAEKGDKIRTTIRSKSRRHRRESHLSGLGFAHYDSFNGRSRSSVNVGLGLAGSASTSRLDGPFTLRKGSQAQAHDPGASGEYMGGGNTSVETSTSFMDITPERGAKADKPAAVEQRKDRVRKFIAKASSGFMEWRRGLGAKKGHLESP</sequence>
<evidence type="ECO:0000256" key="1">
    <source>
        <dbReference type="SAM" id="MobiDB-lite"/>
    </source>
</evidence>
<evidence type="ECO:0000313" key="2">
    <source>
        <dbReference type="EMBL" id="KAF6761187.1"/>
    </source>
</evidence>
<name>A0A8H6IBE0_9AGAR</name>